<evidence type="ECO:0000313" key="5">
    <source>
        <dbReference type="EMBL" id="KDP26781.1"/>
    </source>
</evidence>
<dbReference type="OrthoDB" id="10251412at2759"/>
<dbReference type="PANTHER" id="PTHR23070">
    <property type="entry name" value="BCS1 AAA-TYPE ATPASE"/>
    <property type="match status" value="1"/>
</dbReference>
<evidence type="ECO:0000313" key="6">
    <source>
        <dbReference type="Proteomes" id="UP000027138"/>
    </source>
</evidence>
<proteinExistence type="inferred from homology"/>
<evidence type="ECO:0000259" key="4">
    <source>
        <dbReference type="SMART" id="SM00382"/>
    </source>
</evidence>
<evidence type="ECO:0000256" key="3">
    <source>
        <dbReference type="SAM" id="MobiDB-lite"/>
    </source>
</evidence>
<dbReference type="InterPro" id="IPR003593">
    <property type="entry name" value="AAA+_ATPase"/>
</dbReference>
<dbReference type="Gene3D" id="3.40.50.300">
    <property type="entry name" value="P-loop containing nucleotide triphosphate hydrolases"/>
    <property type="match status" value="1"/>
</dbReference>
<evidence type="ECO:0000256" key="2">
    <source>
        <dbReference type="RuleBase" id="RU003651"/>
    </source>
</evidence>
<keyword evidence="2" id="KW-0067">ATP-binding</keyword>
<feature type="region of interest" description="Disordered" evidence="3">
    <location>
        <begin position="301"/>
        <end position="324"/>
    </location>
</feature>
<dbReference type="Proteomes" id="UP000027138">
    <property type="component" value="Unassembled WGS sequence"/>
</dbReference>
<dbReference type="SUPFAM" id="SSF52540">
    <property type="entry name" value="P-loop containing nucleoside triphosphate hydrolases"/>
    <property type="match status" value="1"/>
</dbReference>
<protein>
    <recommendedName>
        <fullName evidence="4">AAA+ ATPase domain-containing protein</fullName>
    </recommendedName>
</protein>
<dbReference type="InterPro" id="IPR027417">
    <property type="entry name" value="P-loop_NTPase"/>
</dbReference>
<gene>
    <name evidence="5" type="ORF">JCGZ_17939</name>
</gene>
<comment type="similarity">
    <text evidence="1">Belongs to the AAA ATPase family. BCS1 subfamily.</text>
</comment>
<organism evidence="5 6">
    <name type="scientific">Jatropha curcas</name>
    <name type="common">Barbados nut</name>
    <dbReference type="NCBI Taxonomy" id="180498"/>
    <lineage>
        <taxon>Eukaryota</taxon>
        <taxon>Viridiplantae</taxon>
        <taxon>Streptophyta</taxon>
        <taxon>Embryophyta</taxon>
        <taxon>Tracheophyta</taxon>
        <taxon>Spermatophyta</taxon>
        <taxon>Magnoliopsida</taxon>
        <taxon>eudicotyledons</taxon>
        <taxon>Gunneridae</taxon>
        <taxon>Pentapetalae</taxon>
        <taxon>rosids</taxon>
        <taxon>fabids</taxon>
        <taxon>Malpighiales</taxon>
        <taxon>Euphorbiaceae</taxon>
        <taxon>Crotonoideae</taxon>
        <taxon>Jatropheae</taxon>
        <taxon>Jatropha</taxon>
    </lineage>
</organism>
<accession>A0A067JS60</accession>
<dbReference type="Pfam" id="PF25568">
    <property type="entry name" value="AAA_lid_At3g28540"/>
    <property type="match status" value="1"/>
</dbReference>
<dbReference type="InterPro" id="IPR058017">
    <property type="entry name" value="At3g28540-like_C"/>
</dbReference>
<dbReference type="GO" id="GO:0016887">
    <property type="term" value="F:ATP hydrolysis activity"/>
    <property type="evidence" value="ECO:0007669"/>
    <property type="project" value="InterPro"/>
</dbReference>
<feature type="domain" description="AAA+ ATPase" evidence="4">
    <location>
        <begin position="124"/>
        <end position="258"/>
    </location>
</feature>
<reference evidence="5 6" key="1">
    <citation type="journal article" date="2014" name="PLoS ONE">
        <title>Global Analysis of Gene Expression Profiles in Physic Nut (Jatropha curcas L.) Seedlings Exposed to Salt Stress.</title>
        <authorList>
            <person name="Zhang L."/>
            <person name="Zhang C."/>
            <person name="Wu P."/>
            <person name="Chen Y."/>
            <person name="Li M."/>
            <person name="Jiang H."/>
            <person name="Wu G."/>
        </authorList>
    </citation>
    <scope>NUCLEOTIDE SEQUENCE [LARGE SCALE GENOMIC DNA]</scope>
    <source>
        <strain evidence="6">cv. GZQX0401</strain>
        <tissue evidence="5">Young leaves</tissue>
    </source>
</reference>
<dbReference type="AlphaFoldDB" id="A0A067JS60"/>
<dbReference type="CDD" id="cd19510">
    <property type="entry name" value="RecA-like_BCS1"/>
    <property type="match status" value="1"/>
</dbReference>
<dbReference type="GO" id="GO:0005524">
    <property type="term" value="F:ATP binding"/>
    <property type="evidence" value="ECO:0007669"/>
    <property type="project" value="UniProtKB-KW"/>
</dbReference>
<dbReference type="InterPro" id="IPR003960">
    <property type="entry name" value="ATPase_AAA_CS"/>
</dbReference>
<dbReference type="SMART" id="SM00382">
    <property type="entry name" value="AAA"/>
    <property type="match status" value="1"/>
</dbReference>
<dbReference type="InterPro" id="IPR003959">
    <property type="entry name" value="ATPase_AAA_core"/>
</dbReference>
<dbReference type="Pfam" id="PF00004">
    <property type="entry name" value="AAA"/>
    <property type="match status" value="1"/>
</dbReference>
<keyword evidence="2" id="KW-0547">Nucleotide-binding</keyword>
<dbReference type="STRING" id="180498.A0A067JS60"/>
<sequence length="324" mass="36337">MFAIPNMPSTSSVLSTYTAIAASTMLVRTVINEVQTITSHLLPQKLQEKLLSSLGGLFKNASQLTLIIDEYNCADYSGGPWGSINLDHPSTFETLAMDPILKQELVDDLDRFVKRKDFYKRVGKKRGYLLYGPPGTGKSSLIAAMANYLKFDIYDLELTSLHGNSDLRRLLTATANRSKLVIEDIDCSIDLQDRQHGGYDNGESQLTLSGLLNFIDGLWSSCGDERITVFTTNYEDKLDPALLRTGRMDMQINMSYCTAKQLIKEEVQVTPAEVAEELMKGDDVEAVLEGVVEFLRSKKEMKYEESESQVEENKANEDENEKEK</sequence>
<name>A0A067JS60_JATCU</name>
<dbReference type="PROSITE" id="PS00674">
    <property type="entry name" value="AAA"/>
    <property type="match status" value="1"/>
</dbReference>
<keyword evidence="6" id="KW-1185">Reference proteome</keyword>
<evidence type="ECO:0000256" key="1">
    <source>
        <dbReference type="ARBA" id="ARBA00007448"/>
    </source>
</evidence>
<dbReference type="EMBL" id="KK914893">
    <property type="protein sequence ID" value="KDP26781.1"/>
    <property type="molecule type" value="Genomic_DNA"/>
</dbReference>
<dbReference type="InterPro" id="IPR050747">
    <property type="entry name" value="Mitochondrial_chaperone_BCS1"/>
</dbReference>